<dbReference type="HOGENOM" id="CLU_284675_0_0_1"/>
<reference evidence="1 2" key="1">
    <citation type="submission" date="2009-12" db="EMBL/GenBank/DDBJ databases">
        <title>The draft genome of Batrachochytrium dendrobatidis.</title>
        <authorList>
            <consortium name="US DOE Joint Genome Institute (JGI-PGF)"/>
            <person name="Kuo A."/>
            <person name="Salamov A."/>
            <person name="Schmutz J."/>
            <person name="Lucas S."/>
            <person name="Pitluck S."/>
            <person name="Rosenblum E."/>
            <person name="Stajich J."/>
            <person name="Eisen M."/>
            <person name="Grigoriev I.V."/>
        </authorList>
    </citation>
    <scope>NUCLEOTIDE SEQUENCE [LARGE SCALE GENOMIC DNA]</scope>
    <source>
        <strain evidence="2">JAM81 / FGSC 10211</strain>
    </source>
</reference>
<name>F4P5W1_BATDJ</name>
<accession>F4P5W1</accession>
<evidence type="ECO:0000313" key="1">
    <source>
        <dbReference type="EMBL" id="EGF79250.1"/>
    </source>
</evidence>
<keyword evidence="2" id="KW-1185">Reference proteome</keyword>
<dbReference type="PANTHER" id="PTHR39214">
    <property type="entry name" value="MICROBODY (PEROXISOME) BIOGENESIS PROTEIN PEROXIN 8 (EUROFUNG)"/>
    <property type="match status" value="1"/>
</dbReference>
<sequence length="1090" mass="122414">MATNELFKQKLPEQLLDALSSGTWSRLVRIVPLICHAQKTAIQFPSIEVANVRSPGVLYLTNPFRISQFSRILLALDWNQLSSATNVSIMILNGMPIDKWNNLPLDSQIIAEQFILISLFLMIHHNEGKSSGLDDSIRSQLLSRINNSDLPIIRCSKLSPGAWKSTFSNRSLRLSPDTLFATIVYEWELFIHAALDNIRTSYYEQQGFLNLEKLSLFLNKDPKSAKTISQALATSYYTVLQYANVHPAIAYTNLEFLAILSNDLPVVWLNPHFVQILIKTLDHLAGINSPSNQTIGYIKQSLILFLTVLRRSDIDELFDQARQILYSCIQKLQSRQLDVLASRAALVYIALLARTKQSISLNAIHDLTIVLKHAYTTEEMLSELVLLIPKCDQPSKRQIFKSLFCSLHSDHSTLDSIENPSFEELVLLVRLLTSSELAITKVFEAELCRISNIHYGWTSWLMCKPKLSLEWTLDIIEAVLAIDCRKLDATPTDDTLGFLLHERELFAVVGLLEALVCGKNNGESIPNQSNLEKVSFAFSRAMNAFGGSTSQDILGLAQSMCIDANFKQVVVLSLDMLLTHSECMPVYTEMVGDSKVTSNSTITASNASTLSKALSMSVCLLWKNGDTKTVSDFYSRVFVQTKDCFEHWKKFPLSQYTLETVPAECNAAYDIIFKKFQRSIMLMLALFGGIGSISAEYLQNRMLHQTPIPNVLLDTVAVSVQAMSNLHFIISQFGIDGVSLWVQLMDTFCDILSYSQFKSIQTLEICAPKSKANLANLSPIEQSQSLFYLLLAGRLIKALDGDYISTCILPIAHSYIFQEKNTPPFTELESTASALDLFDSAHSVYLKLFECSFLHRSLVCQIAPDYADILLKLFPKFMDYEALCLCFNVTMKGFGETFFANPAMHTGNYTNKDEFKHDLHIEMPINNTGQTDLKTASDTQVEHFKDTKNFSKYNVGCIDLPTRYALETQAETASRKCISLLLDAIHQLTEIHQDSPNALHTDSPTACDAKSKSSQSRLESILATSKPTAMFLQRNQLIMLLLDQLHTVSLAMLPGLMQHISDLFIESIDTILEEFILRNGICVFIKWPPA</sequence>
<dbReference type="PANTHER" id="PTHR39214:SF1">
    <property type="entry name" value="MICROBODY (PEROXISOME) BIOGENESIS PROTEIN PEROXIN 8 (EUROFUNG)"/>
    <property type="match status" value="1"/>
</dbReference>
<dbReference type="EMBL" id="GL882886">
    <property type="protein sequence ID" value="EGF79250.1"/>
    <property type="molecule type" value="Genomic_DNA"/>
</dbReference>
<dbReference type="GeneID" id="18238902"/>
<dbReference type="RefSeq" id="XP_006679903.1">
    <property type="nucleotide sequence ID" value="XM_006679840.1"/>
</dbReference>
<dbReference type="InParanoid" id="F4P5W1"/>
<protein>
    <submittedName>
        <fullName evidence="1">Uncharacterized protein</fullName>
    </submittedName>
</protein>
<evidence type="ECO:0000313" key="2">
    <source>
        <dbReference type="Proteomes" id="UP000007241"/>
    </source>
</evidence>
<dbReference type="OrthoDB" id="2357318at2759"/>
<dbReference type="AlphaFoldDB" id="F4P5W1"/>
<gene>
    <name evidence="1" type="ORF">BATDEDRAFT_25874</name>
</gene>
<dbReference type="Proteomes" id="UP000007241">
    <property type="component" value="Unassembled WGS sequence"/>
</dbReference>
<dbReference type="InterPro" id="IPR055334">
    <property type="entry name" value="PEX8-like"/>
</dbReference>
<dbReference type="STRING" id="684364.F4P5W1"/>
<proteinExistence type="predicted"/>
<organism evidence="1 2">
    <name type="scientific">Batrachochytrium dendrobatidis (strain JAM81 / FGSC 10211)</name>
    <name type="common">Frog chytrid fungus</name>
    <dbReference type="NCBI Taxonomy" id="684364"/>
    <lineage>
        <taxon>Eukaryota</taxon>
        <taxon>Fungi</taxon>
        <taxon>Fungi incertae sedis</taxon>
        <taxon>Chytridiomycota</taxon>
        <taxon>Chytridiomycota incertae sedis</taxon>
        <taxon>Chytridiomycetes</taxon>
        <taxon>Rhizophydiales</taxon>
        <taxon>Rhizophydiales incertae sedis</taxon>
        <taxon>Batrachochytrium</taxon>
    </lineage>
</organism>